<organism evidence="2 3">
    <name type="scientific">Eumeta variegata</name>
    <name type="common">Bagworm moth</name>
    <name type="synonym">Eumeta japonica</name>
    <dbReference type="NCBI Taxonomy" id="151549"/>
    <lineage>
        <taxon>Eukaryota</taxon>
        <taxon>Metazoa</taxon>
        <taxon>Ecdysozoa</taxon>
        <taxon>Arthropoda</taxon>
        <taxon>Hexapoda</taxon>
        <taxon>Insecta</taxon>
        <taxon>Pterygota</taxon>
        <taxon>Neoptera</taxon>
        <taxon>Endopterygota</taxon>
        <taxon>Lepidoptera</taxon>
        <taxon>Glossata</taxon>
        <taxon>Ditrysia</taxon>
        <taxon>Tineoidea</taxon>
        <taxon>Psychidae</taxon>
        <taxon>Oiketicinae</taxon>
        <taxon>Eumeta</taxon>
    </lineage>
</organism>
<evidence type="ECO:0000313" key="2">
    <source>
        <dbReference type="EMBL" id="GBP35376.1"/>
    </source>
</evidence>
<sequence>MRFHLQNEEIFKYFHILYKYSGDNGSSNAACAAEGPAPNAKEQGSRGPFFYLRSIGVRRRQSPHCGRAARPAALRPPPAPSPVASPFAESKARRGLRALLNA</sequence>
<reference evidence="2 3" key="1">
    <citation type="journal article" date="2019" name="Commun. Biol.">
        <title>The bagworm genome reveals a unique fibroin gene that provides high tensile strength.</title>
        <authorList>
            <person name="Kono N."/>
            <person name="Nakamura H."/>
            <person name="Ohtoshi R."/>
            <person name="Tomita M."/>
            <person name="Numata K."/>
            <person name="Arakawa K."/>
        </authorList>
    </citation>
    <scope>NUCLEOTIDE SEQUENCE [LARGE SCALE GENOMIC DNA]</scope>
</reference>
<gene>
    <name evidence="2" type="ORF">EVAR_20749_1</name>
</gene>
<comment type="caution">
    <text evidence="2">The sequence shown here is derived from an EMBL/GenBank/DDBJ whole genome shotgun (WGS) entry which is preliminary data.</text>
</comment>
<name>A0A4C1V9J9_EUMVA</name>
<feature type="region of interest" description="Disordered" evidence="1">
    <location>
        <begin position="62"/>
        <end position="91"/>
    </location>
</feature>
<proteinExistence type="predicted"/>
<protein>
    <submittedName>
        <fullName evidence="2">Uncharacterized protein</fullName>
    </submittedName>
</protein>
<evidence type="ECO:0000313" key="3">
    <source>
        <dbReference type="Proteomes" id="UP000299102"/>
    </source>
</evidence>
<feature type="compositionally biased region" description="Pro residues" evidence="1">
    <location>
        <begin position="74"/>
        <end position="83"/>
    </location>
</feature>
<accession>A0A4C1V9J9</accession>
<dbReference type="EMBL" id="BGZK01000302">
    <property type="protein sequence ID" value="GBP35376.1"/>
    <property type="molecule type" value="Genomic_DNA"/>
</dbReference>
<dbReference type="Proteomes" id="UP000299102">
    <property type="component" value="Unassembled WGS sequence"/>
</dbReference>
<keyword evidence="3" id="KW-1185">Reference proteome</keyword>
<dbReference type="AlphaFoldDB" id="A0A4C1V9J9"/>
<evidence type="ECO:0000256" key="1">
    <source>
        <dbReference type="SAM" id="MobiDB-lite"/>
    </source>
</evidence>